<keyword evidence="2" id="KW-1185">Reference proteome</keyword>
<sequence length="844" mass="93554">MSYRIEGGKLTYAGRKLAGADPHSLRLFPEVPECAADANAVYCYGRKTALDPATFQVLGGRYARDADTICHLGEQRLSVIKGADPATFESLRGIYARDAKQAYAHGLALKAADAAAFRALADNLAVDGRRIYLDKSPERLDLRGYDLDRLRGAPLDDGYWYPRAWFLEYDGKLLHRFYDSDAGRVRLGEVEGADSASFVFLSRTYQRDARRIYCGFRPLREISGEASVRAVGDDALVVDDVVYWRDNVLEGADAATFAVVDRDNRYRDAHWLYDEHGRRLQPVPSAMDIDTALEALLPQLVAVAFGLLDRSLLYHVDGSEEDKLPMSAPPAFAWHREGARIVLNSGEVEIEGMLSDLRRILGRAWAALRANDGKTAGWRLETRPWAGSGRGDQLLRALIMALAPQLAEAAAALHRVGEREEAELLFAQMLAQDFLPKTHEAAIAVQVPIEVHARMQSVRETRLSISRSTYLSGGKELIARADWAAPDPLLRLMALQFAHDLISGTGNIGGFLKHVLPPLRARLPDEDRPAVRTQLLACLESAVAHGFVGIETSYLQLHADLRPLVEALVVEGVNPELNLLRLWECCEAADDDAAAQAAWEHAQALLGEHEPLPPMWSGLHDAFGNAAFWRIGGWLRLAQVLPTRTRSQYCLEQAWRELDALRSTHGRHEALDGYAYSWVEAERACERLGIESPYATPKPGNVVMKSQAREQAHKAPWKARGNVQRQRAGVFEEVPRLNLQGYAWYRFLGSTGTAQAGAVLGIECFLDGEPWGRRLECALRVTSPDGQVLEFTRQPFDLGIKSGTYVALREFGEPAPAGKYRLELSFPGVAKLKQQVVTAEIELA</sequence>
<dbReference type="Pfam" id="PF13644">
    <property type="entry name" value="DKNYY"/>
    <property type="match status" value="1"/>
</dbReference>
<proteinExistence type="predicted"/>
<organism evidence="1 2">
    <name type="scientific">Luteimonas salinilitoris</name>
    <dbReference type="NCBI Taxonomy" id="3237697"/>
    <lineage>
        <taxon>Bacteria</taxon>
        <taxon>Pseudomonadati</taxon>
        <taxon>Pseudomonadota</taxon>
        <taxon>Gammaproteobacteria</taxon>
        <taxon>Lysobacterales</taxon>
        <taxon>Lysobacteraceae</taxon>
        <taxon>Luteimonas</taxon>
    </lineage>
</organism>
<dbReference type="InterPro" id="IPR027375">
    <property type="entry name" value="DKNYY"/>
</dbReference>
<accession>A0ABV4HV19</accession>
<name>A0ABV4HV19_9GAMM</name>
<comment type="caution">
    <text evidence="1">The sequence shown here is derived from an EMBL/GenBank/DDBJ whole genome shotgun (WGS) entry which is preliminary data.</text>
</comment>
<gene>
    <name evidence="1" type="ORF">AB6713_18620</name>
</gene>
<evidence type="ECO:0000313" key="2">
    <source>
        <dbReference type="Proteomes" id="UP001566331"/>
    </source>
</evidence>
<dbReference type="RefSeq" id="WP_370565712.1">
    <property type="nucleotide sequence ID" value="NZ_JBFWIB010000023.1"/>
</dbReference>
<protein>
    <submittedName>
        <fullName evidence="1">DKNYY domain-containing protein</fullName>
    </submittedName>
</protein>
<reference evidence="1 2" key="1">
    <citation type="submission" date="2024-07" db="EMBL/GenBank/DDBJ databases">
        <title>Luteimonas salilacus sp. nov., isolated from the shore soil of Salt Lake in Tibet of China.</title>
        <authorList>
            <person name="Zhang X."/>
            <person name="Li A."/>
        </authorList>
    </citation>
    <scope>NUCLEOTIDE SEQUENCE [LARGE SCALE GENOMIC DNA]</scope>
    <source>
        <strain evidence="1 2">B3-2-R+30</strain>
    </source>
</reference>
<dbReference type="Proteomes" id="UP001566331">
    <property type="component" value="Unassembled WGS sequence"/>
</dbReference>
<evidence type="ECO:0000313" key="1">
    <source>
        <dbReference type="EMBL" id="MEZ0476608.1"/>
    </source>
</evidence>
<dbReference type="EMBL" id="JBFWIC010000041">
    <property type="protein sequence ID" value="MEZ0476608.1"/>
    <property type="molecule type" value="Genomic_DNA"/>
</dbReference>